<dbReference type="Proteomes" id="UP000594454">
    <property type="component" value="Chromosome 4"/>
</dbReference>
<sequence length="678" mass="75330">MEEVVEYPHSDHAPLNDVGPYFEHAPLSDVENVSPIHDGNHDVELQNNQRPMVPEACHTIPNAISYYGQPADHTIPSALSCYAQPVEEVVDHPHFEHAPLNDVGPHFEHAPLNDVGPHFEHTPLNDVGNASLILDGNRHVGLESNQQPMVPEACHAVPSALPCYEQPAYHTIPSALPYYSQPVETVEQVVEYPHFQHAPLNDVGHVSLIHGGNHHAELQNNQQPLVPEACHTVPSALPSCGQPAYHQHDRMQNYGVRPYTLQNHENLLHVQHRLSGHYQSANIQWQSACQKHSVGMNEYRPHSVPTVGVQYIPMNAFDVPVRHVMPFCHNSQSWNHRTMPVQHISGIQVENLAQSNSTVQQSDNDIPENMYDVSQTSVINLAVAEDESFQGFPNTIEDLGDLNEILADHTKSEGILENCIQHNADDDLGQLTNEDISELPRSAVEIPNDTMDGGIVQSEHHDQNLTQHSPGVLRDFIGPDEIQLAQNVPAVPQDLTDVPEDQLTVDIHVAPQVLVVECQAQSDRITKGETQDECTASPLLENISAYPAEEILEDGTNDDHRHIDTGKRVQDRYDYATPIPSLSEDEIYIRRLLDESEIKAEDGIGSTVQSEPDGNVCSALENIYLPSALPSDNVDFSFQLTQPRVDMMNATACIYNGDNNVTNSFPDEPEEECILTFL</sequence>
<gene>
    <name evidence="1" type="ORF">HERILL_LOCUS9626</name>
</gene>
<dbReference type="AlphaFoldDB" id="A0A7R8UTN7"/>
<reference evidence="1 2" key="1">
    <citation type="submission" date="2020-11" db="EMBL/GenBank/DDBJ databases">
        <authorList>
            <person name="Wallbank WR R."/>
            <person name="Pardo Diaz C."/>
            <person name="Kozak K."/>
            <person name="Martin S."/>
            <person name="Jiggins C."/>
            <person name="Moest M."/>
            <person name="Warren A I."/>
            <person name="Generalovic N T."/>
            <person name="Byers J.R.P. K."/>
            <person name="Montejo-Kovacevich G."/>
            <person name="Yen C E."/>
        </authorList>
    </citation>
    <scope>NUCLEOTIDE SEQUENCE [LARGE SCALE GENOMIC DNA]</scope>
</reference>
<protein>
    <submittedName>
        <fullName evidence="1">Uncharacterized protein</fullName>
    </submittedName>
</protein>
<dbReference type="EMBL" id="LR899012">
    <property type="protein sequence ID" value="CAD7086886.1"/>
    <property type="molecule type" value="Genomic_DNA"/>
</dbReference>
<evidence type="ECO:0000313" key="2">
    <source>
        <dbReference type="Proteomes" id="UP000594454"/>
    </source>
</evidence>
<keyword evidence="2" id="KW-1185">Reference proteome</keyword>
<organism evidence="1 2">
    <name type="scientific">Hermetia illucens</name>
    <name type="common">Black soldier fly</name>
    <dbReference type="NCBI Taxonomy" id="343691"/>
    <lineage>
        <taxon>Eukaryota</taxon>
        <taxon>Metazoa</taxon>
        <taxon>Ecdysozoa</taxon>
        <taxon>Arthropoda</taxon>
        <taxon>Hexapoda</taxon>
        <taxon>Insecta</taxon>
        <taxon>Pterygota</taxon>
        <taxon>Neoptera</taxon>
        <taxon>Endopterygota</taxon>
        <taxon>Diptera</taxon>
        <taxon>Brachycera</taxon>
        <taxon>Stratiomyomorpha</taxon>
        <taxon>Stratiomyidae</taxon>
        <taxon>Hermetiinae</taxon>
        <taxon>Hermetia</taxon>
    </lineage>
</organism>
<evidence type="ECO:0000313" key="1">
    <source>
        <dbReference type="EMBL" id="CAD7086886.1"/>
    </source>
</evidence>
<proteinExistence type="predicted"/>
<accession>A0A7R8UTN7</accession>
<name>A0A7R8UTN7_HERIL</name>
<dbReference type="InParanoid" id="A0A7R8UTN7"/>